<evidence type="ECO:0000256" key="1">
    <source>
        <dbReference type="ARBA" id="ARBA00022723"/>
    </source>
</evidence>
<dbReference type="PANTHER" id="PTHR47331">
    <property type="entry name" value="PHD-TYPE DOMAIN-CONTAINING PROTEIN"/>
    <property type="match status" value="1"/>
</dbReference>
<dbReference type="InterPro" id="IPR000477">
    <property type="entry name" value="RT_dom"/>
</dbReference>
<dbReference type="SMART" id="SM00249">
    <property type="entry name" value="PHD"/>
    <property type="match status" value="1"/>
</dbReference>
<dbReference type="Proteomes" id="UP000069940">
    <property type="component" value="Unassembled WGS sequence"/>
</dbReference>
<evidence type="ECO:0000313" key="8">
    <source>
        <dbReference type="EnsemblMetazoa" id="AALFPA23_002469.P2320"/>
    </source>
</evidence>
<evidence type="ECO:0000259" key="6">
    <source>
        <dbReference type="PROSITE" id="PS50016"/>
    </source>
</evidence>
<dbReference type="PANTHER" id="PTHR47331:SF1">
    <property type="entry name" value="GAG-LIKE PROTEIN"/>
    <property type="match status" value="1"/>
</dbReference>
<dbReference type="InterPro" id="IPR008042">
    <property type="entry name" value="Retrotrans_Pao"/>
</dbReference>
<dbReference type="EnsemblMetazoa" id="AALFPA23_002469.R2320">
    <property type="protein sequence ID" value="AALFPA23_002469.P2320"/>
    <property type="gene ID" value="AALFPA23_002469"/>
</dbReference>
<dbReference type="SUPFAM" id="SSF56672">
    <property type="entry name" value="DNA/RNA polymerases"/>
    <property type="match status" value="1"/>
</dbReference>
<dbReference type="InterPro" id="IPR011011">
    <property type="entry name" value="Znf_FYVE_PHD"/>
</dbReference>
<keyword evidence="9" id="KW-1185">Reference proteome</keyword>
<keyword evidence="1" id="KW-0479">Metal-binding</keyword>
<dbReference type="InterPro" id="IPR040676">
    <property type="entry name" value="DUF5641"/>
</dbReference>
<feature type="region of interest" description="Disordered" evidence="5">
    <location>
        <begin position="179"/>
        <end position="201"/>
    </location>
</feature>
<evidence type="ECO:0000256" key="5">
    <source>
        <dbReference type="SAM" id="MobiDB-lite"/>
    </source>
</evidence>
<evidence type="ECO:0000259" key="7">
    <source>
        <dbReference type="PROSITE" id="PS50994"/>
    </source>
</evidence>
<dbReference type="Gene3D" id="3.30.40.10">
    <property type="entry name" value="Zinc/RING finger domain, C3HC4 (zinc finger)"/>
    <property type="match status" value="1"/>
</dbReference>
<dbReference type="Pfam" id="PF00078">
    <property type="entry name" value="RVT_1"/>
    <property type="match status" value="1"/>
</dbReference>
<organism evidence="8 9">
    <name type="scientific">Aedes albopictus</name>
    <name type="common">Asian tiger mosquito</name>
    <name type="synonym">Stegomyia albopicta</name>
    <dbReference type="NCBI Taxonomy" id="7160"/>
    <lineage>
        <taxon>Eukaryota</taxon>
        <taxon>Metazoa</taxon>
        <taxon>Ecdysozoa</taxon>
        <taxon>Arthropoda</taxon>
        <taxon>Hexapoda</taxon>
        <taxon>Insecta</taxon>
        <taxon>Pterygota</taxon>
        <taxon>Neoptera</taxon>
        <taxon>Endopterygota</taxon>
        <taxon>Diptera</taxon>
        <taxon>Nematocera</taxon>
        <taxon>Culicoidea</taxon>
        <taxon>Culicidae</taxon>
        <taxon>Culicinae</taxon>
        <taxon>Aedini</taxon>
        <taxon>Aedes</taxon>
        <taxon>Stegomyia</taxon>
    </lineage>
</organism>
<accession>A0ABM1XSP4</accession>
<dbReference type="InterPro" id="IPR036397">
    <property type="entry name" value="RNaseH_sf"/>
</dbReference>
<dbReference type="SUPFAM" id="SSF57903">
    <property type="entry name" value="FYVE/PHD zinc finger"/>
    <property type="match status" value="1"/>
</dbReference>
<dbReference type="SUPFAM" id="SSF53098">
    <property type="entry name" value="Ribonuclease H-like"/>
    <property type="match status" value="1"/>
</dbReference>
<feature type="domain" description="PHD-type" evidence="6">
    <location>
        <begin position="50"/>
        <end position="98"/>
    </location>
</feature>
<name>A0ABM1XSP4_AEDAL</name>
<feature type="region of interest" description="Disordered" evidence="5">
    <location>
        <begin position="311"/>
        <end position="366"/>
    </location>
</feature>
<dbReference type="Gene3D" id="3.10.10.10">
    <property type="entry name" value="HIV Type 1 Reverse Transcriptase, subunit A, domain 1"/>
    <property type="match status" value="1"/>
</dbReference>
<evidence type="ECO:0000256" key="3">
    <source>
        <dbReference type="ARBA" id="ARBA00022833"/>
    </source>
</evidence>
<proteinExistence type="predicted"/>
<dbReference type="Pfam" id="PF00628">
    <property type="entry name" value="PHD"/>
    <property type="match status" value="1"/>
</dbReference>
<dbReference type="InterPro" id="IPR005312">
    <property type="entry name" value="DUF1759"/>
</dbReference>
<feature type="region of interest" description="Disordered" evidence="5">
    <location>
        <begin position="724"/>
        <end position="749"/>
    </location>
</feature>
<feature type="compositionally biased region" description="Polar residues" evidence="5">
    <location>
        <begin position="102"/>
        <end position="122"/>
    </location>
</feature>
<dbReference type="InterPro" id="IPR043128">
    <property type="entry name" value="Rev_trsase/Diguanyl_cyclase"/>
</dbReference>
<reference evidence="8" key="2">
    <citation type="submission" date="2025-05" db="UniProtKB">
        <authorList>
            <consortium name="EnsemblMetazoa"/>
        </authorList>
    </citation>
    <scope>IDENTIFICATION</scope>
    <source>
        <strain evidence="8">Foshan</strain>
    </source>
</reference>
<protein>
    <submittedName>
        <fullName evidence="8">Uncharacterized protein</fullName>
    </submittedName>
</protein>
<feature type="region of interest" description="Disordered" evidence="5">
    <location>
        <begin position="1"/>
        <end position="33"/>
    </location>
</feature>
<dbReference type="InterPro" id="IPR043502">
    <property type="entry name" value="DNA/RNA_pol_sf"/>
</dbReference>
<feature type="compositionally biased region" description="Polar residues" evidence="5">
    <location>
        <begin position="353"/>
        <end position="364"/>
    </location>
</feature>
<evidence type="ECO:0000313" key="9">
    <source>
        <dbReference type="Proteomes" id="UP000069940"/>
    </source>
</evidence>
<dbReference type="RefSeq" id="XP_062711340.1">
    <property type="nucleotide sequence ID" value="XM_062855356.1"/>
</dbReference>
<dbReference type="PROSITE" id="PS50994">
    <property type="entry name" value="INTEGRASE"/>
    <property type="match status" value="1"/>
</dbReference>
<dbReference type="GeneID" id="134289483"/>
<dbReference type="InterPro" id="IPR019787">
    <property type="entry name" value="Znf_PHD-finger"/>
</dbReference>
<dbReference type="PROSITE" id="PS50016">
    <property type="entry name" value="ZF_PHD_2"/>
    <property type="match status" value="1"/>
</dbReference>
<dbReference type="Gene3D" id="3.30.70.270">
    <property type="match status" value="1"/>
</dbReference>
<evidence type="ECO:0000256" key="4">
    <source>
        <dbReference type="PROSITE-ProRule" id="PRU00146"/>
    </source>
</evidence>
<dbReference type="Gene3D" id="3.30.420.10">
    <property type="entry name" value="Ribonuclease H-like superfamily/Ribonuclease H"/>
    <property type="match status" value="1"/>
</dbReference>
<feature type="region of interest" description="Disordered" evidence="5">
    <location>
        <begin position="603"/>
        <end position="634"/>
    </location>
</feature>
<dbReference type="Pfam" id="PF05380">
    <property type="entry name" value="Peptidase_A17"/>
    <property type="match status" value="1"/>
</dbReference>
<dbReference type="InterPro" id="IPR019786">
    <property type="entry name" value="Zinc_finger_PHD-type_CS"/>
</dbReference>
<feature type="region of interest" description="Disordered" evidence="5">
    <location>
        <begin position="102"/>
        <end position="140"/>
    </location>
</feature>
<feature type="compositionally biased region" description="Polar residues" evidence="5">
    <location>
        <begin position="1"/>
        <end position="15"/>
    </location>
</feature>
<dbReference type="InterPro" id="IPR001965">
    <property type="entry name" value="Znf_PHD"/>
</dbReference>
<keyword evidence="3" id="KW-0862">Zinc</keyword>
<feature type="compositionally biased region" description="Polar residues" evidence="5">
    <location>
        <begin position="724"/>
        <end position="742"/>
    </location>
</feature>
<dbReference type="InterPro" id="IPR012337">
    <property type="entry name" value="RNaseH-like_sf"/>
</dbReference>
<dbReference type="InterPro" id="IPR013083">
    <property type="entry name" value="Znf_RING/FYVE/PHD"/>
</dbReference>
<dbReference type="InterPro" id="IPR001584">
    <property type="entry name" value="Integrase_cat-core"/>
</dbReference>
<reference evidence="9" key="1">
    <citation type="journal article" date="2015" name="Proc. Natl. Acad. Sci. U.S.A.">
        <title>Genome sequence of the Asian Tiger mosquito, Aedes albopictus, reveals insights into its biology, genetics, and evolution.</title>
        <authorList>
            <person name="Chen X.G."/>
            <person name="Jiang X."/>
            <person name="Gu J."/>
            <person name="Xu M."/>
            <person name="Wu Y."/>
            <person name="Deng Y."/>
            <person name="Zhang C."/>
            <person name="Bonizzoni M."/>
            <person name="Dermauw W."/>
            <person name="Vontas J."/>
            <person name="Armbruster P."/>
            <person name="Huang X."/>
            <person name="Yang Y."/>
            <person name="Zhang H."/>
            <person name="He W."/>
            <person name="Peng H."/>
            <person name="Liu Y."/>
            <person name="Wu K."/>
            <person name="Chen J."/>
            <person name="Lirakis M."/>
            <person name="Topalis P."/>
            <person name="Van Leeuwen T."/>
            <person name="Hall A.B."/>
            <person name="Jiang X."/>
            <person name="Thorpe C."/>
            <person name="Mueller R.L."/>
            <person name="Sun C."/>
            <person name="Waterhouse R.M."/>
            <person name="Yan G."/>
            <person name="Tu Z.J."/>
            <person name="Fang X."/>
            <person name="James A.A."/>
        </authorList>
    </citation>
    <scope>NUCLEOTIDE SEQUENCE [LARGE SCALE GENOMIC DNA]</scope>
    <source>
        <strain evidence="9">Foshan</strain>
    </source>
</reference>
<evidence type="ECO:0000256" key="2">
    <source>
        <dbReference type="ARBA" id="ARBA00022771"/>
    </source>
</evidence>
<keyword evidence="2 4" id="KW-0863">Zinc-finger</keyword>
<sequence>MSSRNTQKSGANSGSKGDRSDNGKGEAPAGTESVPVVTITMAGLGQSLPGSSCRSCAEPDNDAMVQCDFCHDWHHFSCVGVTDDVEKVSWWCPKCATATGVQQTTSADDQQLPSTSGANLSHSKQRKPSGEKGVSAEIGQPTLRMTTRSASRKGITTAVLPPVVGETAVTVAIASTEQPYEGDVNRPREAPAGTIRSSSSQRSLRLQLQRLDEENALQREYIQKKYSILEQMSSRSGSSYGGGSMRLKEQKIRENEHPYAAHSFVLNARSQWLTAFLHFDENSSPASRIESWVKKTNTLLEEGKLQTKFSNSVRAPEITEEPSIPGSSIQPPNSPRYSTRPGPRCTPSHASRLLSNDSRSSTSLPREVRVPVIRPSYLSIPQGTSVYPPAERNILPSPVAIPHQYPSQHQAPSSQQLAARQAISRDLPPFSGQPEEWPIFLSTFTNTTAMCGFTDDENIIRLQKCMKGKAYEAVKSLLMHPSNVQRVMDTLRMLFGQPEAIIHSLISKINNLPPMREDKFETIVEFAVNVRNFCATVDACGLEEYLYNISLLHQLVAKLPPSIKLDWARYRQTLPAVNLAAFGNWVYSLAEAASTIATPPAGLDVKQTRNDSRGGKKGNAFLNAHSESSGVNHPSAPTKFVAVTGRVHETCPICNGGCKVVEKCKRFLELSRDARWATVRESGLCRRCLRSHKGVCKAKPCGKNGCELKHHQLLHNEKRVTVTETSIAPQSPATQSSDPRTTTHTHDCNVHRTSSSSVLFRYLPVILYGKNQSVETYAFFDEGSELTLLDEELAEELQLEGGTLPLCLRWTGGAERNERSSRIVNLQIAGVHSQDRRFSLSSVRTVKELLLPLQTLDAVELKQLYPHLRGLPIQSYREARPRILIGMKHVSVGVVLKCKEGKFEDPIAVKTRIGWTVCGKLDRSAEESAQCMVHVCTNDQDSDEKLHHAMKAYFALDSLGVAKPIGNLILSSEDQRAKHLLESTTRFLDNRYEVGLLWRHDNIRLPDNRAMALRRHQQLQKRMERNTDLAETLNGKIAEYVAKGYARKLTQEELDQSHPRIWYLPIFPVTNPNKPGKVRLVWDAAAKTFGVSLNSALLKGPDLLCSLLAILLQFRQGRIGLSGDLREMFHQILMRTEDQHCHRFFWTDENDGIAVYVLQVMSFGASCSPCCAQYIKNLNAERFRESHPVAVETITKRHYVDDMLTSVDEENEAIRLAEEVKFVHSQGGFEIRNWMCNSRAVLTALHEGDTTEKDMDLCSEIAADKVLGMWWSTTTDEFLFKVGWKRYDPLLLAGQRPPTKRKMLRVLMTIFDPLGLIAHFLIFLKILLQEVWRSKVQWDEEVAGELYRKWQRWTQILPQVEDVRIPRCYNSSLALNSCTDVQLHTFVDASENGFAAVAFLRFDYNGSTKCSIVASKARVAPLKFLSIPRLELQGAVLGARLAQTIITTLSLRITRRVYWTDSRDVLHWINSDHRRYSQFVAFRVSEILETSEPEEWRWVPTRLNAADDGTKWDGTPDLTSESRWFTGPDFLWCSETKWPETPCLRSPVATELRPHLMVHRTGPCGSFIPVGNFSNWKRLRNAMAFVFRYISNLQLKAKRRQTYLGPLMMMELRKSEEFLFRLAQQEGFPDEITILQQAYSTASVKSLPKSSSLYRLTPCLDEQGVLRMRSRIGGCQFVGDDAKQPIILPRDHHITMLVIMHYHQRYHHCNHETVVNELRQKFHIPRIRVAFNKTRKSCQRCKNENAVPQPPIMADLPAARLAAFTRPFTYIGIDYFGPMDVVIGRRTEKRWGMLITCLTIRAIHIELVHSLNTNSCIMGLRNFISRRGTPRKIYSDRGTNFVGASRELAEAIAAINHSAMTEFVSPDTEWIFNPPAAPHMGGCWERLVRSVKVNLKALRPVSTLTDEVLRNTLTEIENIINSRPLTHVPIDNDSAPALTPNHFILGSSNGTKPLSTLDDNGFTLQRNYRTSQILANQFWRRWVSDYLPEISRRTKWFAHTKPISVGDIVVIVDPRLPRNCWPKGRIIQTNIGRDGCIRSATVQTANGVYERPVVKLAVLDVQHEAE</sequence>
<dbReference type="Pfam" id="PF18701">
    <property type="entry name" value="DUF5641"/>
    <property type="match status" value="1"/>
</dbReference>
<dbReference type="PROSITE" id="PS01359">
    <property type="entry name" value="ZF_PHD_1"/>
    <property type="match status" value="1"/>
</dbReference>
<feature type="compositionally biased region" description="Polar residues" evidence="5">
    <location>
        <begin position="325"/>
        <end position="337"/>
    </location>
</feature>
<feature type="domain" description="Integrase catalytic" evidence="7">
    <location>
        <begin position="1763"/>
        <end position="1948"/>
    </location>
</feature>
<dbReference type="Pfam" id="PF03564">
    <property type="entry name" value="DUF1759"/>
    <property type="match status" value="1"/>
</dbReference>